<dbReference type="EMBL" id="CP002606">
    <property type="protein sequence ID" value="AEA33848.1"/>
    <property type="molecule type" value="Genomic_DNA"/>
</dbReference>
<accession>F2LVR4</accession>
<proteinExistence type="predicted"/>
<reference evidence="2" key="2">
    <citation type="submission" date="2011-03" db="EMBL/GenBank/DDBJ databases">
        <title>The complete genome of Hippea maritima DSM 10411.</title>
        <authorList>
            <consortium name="US DOE Joint Genome Institute (JGI-PGF)"/>
            <person name="Lucas S."/>
            <person name="Copeland A."/>
            <person name="Lapidus A."/>
            <person name="Bruce D."/>
            <person name="Goodwin L."/>
            <person name="Pitluck S."/>
            <person name="Peters L."/>
            <person name="Kyrpides N."/>
            <person name="Mavromatis K."/>
            <person name="Pagani I."/>
            <person name="Ivanova N."/>
            <person name="Mikhailova N."/>
            <person name="Lu M."/>
            <person name="Detter J.C."/>
            <person name="Tapia R."/>
            <person name="Han C."/>
            <person name="Land M."/>
            <person name="Hauser L."/>
            <person name="Markowitz V."/>
            <person name="Cheng J.-F."/>
            <person name="Hugenholtz P."/>
            <person name="Woyke T."/>
            <person name="Wu D."/>
            <person name="Spring S."/>
            <person name="Schroeder M."/>
            <person name="Brambilla E."/>
            <person name="Klenk H.-P."/>
            <person name="Eisen J.A."/>
        </authorList>
    </citation>
    <scope>NUCLEOTIDE SEQUENCE [LARGE SCALE GENOMIC DNA]</scope>
    <source>
        <strain evidence="2">ATCC 700847 / DSM 10411 / MH2</strain>
    </source>
</reference>
<protein>
    <submittedName>
        <fullName evidence="1">Uncharacterized protein</fullName>
    </submittedName>
</protein>
<dbReference type="RefSeq" id="WP_013681889.1">
    <property type="nucleotide sequence ID" value="NC_015318.1"/>
</dbReference>
<dbReference type="HOGENOM" id="CLU_1308724_0_0_7"/>
<dbReference type="AlphaFoldDB" id="F2LVR4"/>
<organism evidence="1 2">
    <name type="scientific">Hippea maritima (strain ATCC 700847 / DSM 10411 / MH2)</name>
    <dbReference type="NCBI Taxonomy" id="760142"/>
    <lineage>
        <taxon>Bacteria</taxon>
        <taxon>Pseudomonadati</taxon>
        <taxon>Campylobacterota</taxon>
        <taxon>Desulfurellia</taxon>
        <taxon>Desulfurellales</taxon>
        <taxon>Hippeaceae</taxon>
        <taxon>Hippea</taxon>
    </lineage>
</organism>
<gene>
    <name evidence="1" type="ordered locus">Hipma_0878</name>
</gene>
<dbReference type="InParanoid" id="F2LVR4"/>
<name>F2LVR4_HIPMA</name>
<reference evidence="1 2" key="1">
    <citation type="journal article" date="2011" name="Stand. Genomic Sci.">
        <title>Complete genome sequence of the thermophilic sulfur-reducer Hippea maritima type strain (MH(2)).</title>
        <authorList>
            <person name="Huntemann M."/>
            <person name="Lu M."/>
            <person name="Nolan M."/>
            <person name="Lapidus A."/>
            <person name="Lucas S."/>
            <person name="Hammon N."/>
            <person name="Deshpande S."/>
            <person name="Cheng J.F."/>
            <person name="Tapia R."/>
            <person name="Han C."/>
            <person name="Goodwin L."/>
            <person name="Pitluck S."/>
            <person name="Liolios K."/>
            <person name="Pagani I."/>
            <person name="Ivanova N."/>
            <person name="Ovchinikova G."/>
            <person name="Pati A."/>
            <person name="Chen A."/>
            <person name="Palaniappan K."/>
            <person name="Land M."/>
            <person name="Hauser L."/>
            <person name="Jeffries C.D."/>
            <person name="Detter J.C."/>
            <person name="Brambilla E.M."/>
            <person name="Rohde M."/>
            <person name="Spring S."/>
            <person name="Goker M."/>
            <person name="Woyke T."/>
            <person name="Bristow J."/>
            <person name="Eisen J.A."/>
            <person name="Markowitz V."/>
            <person name="Hugenholtz P."/>
            <person name="Kyrpides N.C."/>
            <person name="Klenk H.P."/>
            <person name="Mavromatis K."/>
        </authorList>
    </citation>
    <scope>NUCLEOTIDE SEQUENCE [LARGE SCALE GENOMIC DNA]</scope>
    <source>
        <strain evidence="2">ATCC 700847 / DSM 10411 / MH2</strain>
    </source>
</reference>
<sequence length="210" mass="23848">MAIKVDNYINKYVVNQLFSNNSNNPQNNNNIVETLQNLSEQYASISAYGKKLNDIYNELTQRSDVTNEALAGARNVIVNLSQGNGTDWMQTVEALDKLKNSSEFEKFFEAANTIHSRSYDMNNWLKAFVNATNYGYEDQFIKQTNEILKNDNTKETANVFDEFINSVNDIATNVPNDEFVKSAFSNFFEGMASRSSLEEKNAFMDNFKAG</sequence>
<dbReference type="KEGG" id="hmr:Hipma_0878"/>
<evidence type="ECO:0000313" key="1">
    <source>
        <dbReference type="EMBL" id="AEA33848.1"/>
    </source>
</evidence>
<dbReference type="OrthoDB" id="5512647at2"/>
<dbReference type="Proteomes" id="UP000008139">
    <property type="component" value="Chromosome"/>
</dbReference>
<dbReference type="STRING" id="760142.Hipma_0878"/>
<dbReference type="eggNOG" id="ENOG5032NTD">
    <property type="taxonomic scope" value="Bacteria"/>
</dbReference>
<keyword evidence="2" id="KW-1185">Reference proteome</keyword>
<evidence type="ECO:0000313" key="2">
    <source>
        <dbReference type="Proteomes" id="UP000008139"/>
    </source>
</evidence>